<evidence type="ECO:0000313" key="1">
    <source>
        <dbReference type="EMBL" id="EHK43727.1"/>
    </source>
</evidence>
<evidence type="ECO:0000313" key="2">
    <source>
        <dbReference type="Proteomes" id="UP000005426"/>
    </source>
</evidence>
<dbReference type="EMBL" id="ABDG02000025">
    <property type="protein sequence ID" value="EHK43727.1"/>
    <property type="molecule type" value="Genomic_DNA"/>
</dbReference>
<dbReference type="HOGENOM" id="CLU_2758102_0_0_1"/>
<dbReference type="Proteomes" id="UP000005426">
    <property type="component" value="Unassembled WGS sequence"/>
</dbReference>
<dbReference type="AlphaFoldDB" id="G9NYV7"/>
<organism evidence="1 2">
    <name type="scientific">Hypocrea atroviridis (strain ATCC 20476 / IMI 206040)</name>
    <name type="common">Trichoderma atroviride</name>
    <dbReference type="NCBI Taxonomy" id="452589"/>
    <lineage>
        <taxon>Eukaryota</taxon>
        <taxon>Fungi</taxon>
        <taxon>Dikarya</taxon>
        <taxon>Ascomycota</taxon>
        <taxon>Pezizomycotina</taxon>
        <taxon>Sordariomycetes</taxon>
        <taxon>Hypocreomycetidae</taxon>
        <taxon>Hypocreales</taxon>
        <taxon>Hypocreaceae</taxon>
        <taxon>Trichoderma</taxon>
    </lineage>
</organism>
<name>G9NYV7_HYPAI</name>
<protein>
    <submittedName>
        <fullName evidence="1">Uncharacterized protein</fullName>
    </submittedName>
</protein>
<reference evidence="1 2" key="1">
    <citation type="journal article" date="2011" name="Genome Biol.">
        <title>Comparative genome sequence analysis underscores mycoparasitism as the ancestral life style of Trichoderma.</title>
        <authorList>
            <person name="Kubicek C.P."/>
            <person name="Herrera-Estrella A."/>
            <person name="Seidl-Seiboth V."/>
            <person name="Martinez D.A."/>
            <person name="Druzhinina I.S."/>
            <person name="Thon M."/>
            <person name="Zeilinger S."/>
            <person name="Casas-Flores S."/>
            <person name="Horwitz B.A."/>
            <person name="Mukherjee P.K."/>
            <person name="Mukherjee M."/>
            <person name="Kredics L."/>
            <person name="Alcaraz L.D."/>
            <person name="Aerts A."/>
            <person name="Antal Z."/>
            <person name="Atanasova L."/>
            <person name="Cervantes-Badillo M.G."/>
            <person name="Challacombe J."/>
            <person name="Chertkov O."/>
            <person name="McCluskey K."/>
            <person name="Coulpier F."/>
            <person name="Deshpande N."/>
            <person name="von Doehren H."/>
            <person name="Ebbole D.J."/>
            <person name="Esquivel-Naranjo E.U."/>
            <person name="Fekete E."/>
            <person name="Flipphi M."/>
            <person name="Glaser F."/>
            <person name="Gomez-Rodriguez E.Y."/>
            <person name="Gruber S."/>
            <person name="Han C."/>
            <person name="Henrissat B."/>
            <person name="Hermosa R."/>
            <person name="Hernandez-Onate M."/>
            <person name="Karaffa L."/>
            <person name="Kosti I."/>
            <person name="Le Crom S."/>
            <person name="Lindquist E."/>
            <person name="Lucas S."/>
            <person name="Luebeck M."/>
            <person name="Luebeck P.S."/>
            <person name="Margeot A."/>
            <person name="Metz B."/>
            <person name="Misra M."/>
            <person name="Nevalainen H."/>
            <person name="Omann M."/>
            <person name="Packer N."/>
            <person name="Perrone G."/>
            <person name="Uresti-Rivera E.E."/>
            <person name="Salamov A."/>
            <person name="Schmoll M."/>
            <person name="Seiboth B."/>
            <person name="Shapiro H."/>
            <person name="Sukno S."/>
            <person name="Tamayo-Ramos J.A."/>
            <person name="Tisch D."/>
            <person name="Wiest A."/>
            <person name="Wilkinson H.H."/>
            <person name="Zhang M."/>
            <person name="Coutinho P.M."/>
            <person name="Kenerley C.M."/>
            <person name="Monte E."/>
            <person name="Baker S.E."/>
            <person name="Grigoriev I.V."/>
        </authorList>
    </citation>
    <scope>NUCLEOTIDE SEQUENCE [LARGE SCALE GENOMIC DNA]</scope>
    <source>
        <strain evidence="2">ATCC 20476 / IMI 206040</strain>
    </source>
</reference>
<comment type="caution">
    <text evidence="1">The sequence shown here is derived from an EMBL/GenBank/DDBJ whole genome shotgun (WGS) entry which is preliminary data.</text>
</comment>
<accession>G9NYV7</accession>
<proteinExistence type="predicted"/>
<gene>
    <name evidence="1" type="ORF">TRIATDRAFT_300183</name>
</gene>
<keyword evidence="2" id="KW-1185">Reference proteome</keyword>
<sequence length="70" mass="7747">MRERHFHQSLSGLNPVEYSFFPNSHPFPLAVFSLIALSFVSTKIRINAAAVSPVSLSALDTISQTETKNQ</sequence>